<dbReference type="Proteomes" id="UP001501490">
    <property type="component" value="Unassembled WGS sequence"/>
</dbReference>
<sequence>MPVPTDLPTGHERQEADQRRHLHAGQGHPPGGRTARTQQVLVIVNGDHITVADFDGVILAEHTRPAPSITYVGNGQPRGPRPKTPKASRKS</sequence>
<feature type="region of interest" description="Disordered" evidence="1">
    <location>
        <begin position="1"/>
        <end position="36"/>
    </location>
</feature>
<evidence type="ECO:0000256" key="1">
    <source>
        <dbReference type="SAM" id="MobiDB-lite"/>
    </source>
</evidence>
<evidence type="ECO:0000313" key="3">
    <source>
        <dbReference type="Proteomes" id="UP001501490"/>
    </source>
</evidence>
<feature type="compositionally biased region" description="Basic residues" evidence="1">
    <location>
        <begin position="80"/>
        <end position="91"/>
    </location>
</feature>
<protein>
    <submittedName>
        <fullName evidence="2">Uncharacterized protein</fullName>
    </submittedName>
</protein>
<dbReference type="EMBL" id="BAABAB010000022">
    <property type="protein sequence ID" value="GAA3627203.1"/>
    <property type="molecule type" value="Genomic_DNA"/>
</dbReference>
<name>A0ABP7A945_9ACTN</name>
<organism evidence="2 3">
    <name type="scientific">Microlunatus ginsengisoli</name>
    <dbReference type="NCBI Taxonomy" id="363863"/>
    <lineage>
        <taxon>Bacteria</taxon>
        <taxon>Bacillati</taxon>
        <taxon>Actinomycetota</taxon>
        <taxon>Actinomycetes</taxon>
        <taxon>Propionibacteriales</taxon>
        <taxon>Propionibacteriaceae</taxon>
        <taxon>Microlunatus</taxon>
    </lineage>
</organism>
<comment type="caution">
    <text evidence="2">The sequence shown here is derived from an EMBL/GenBank/DDBJ whole genome shotgun (WGS) entry which is preliminary data.</text>
</comment>
<reference evidence="3" key="1">
    <citation type="journal article" date="2019" name="Int. J. Syst. Evol. Microbiol.">
        <title>The Global Catalogue of Microorganisms (GCM) 10K type strain sequencing project: providing services to taxonomists for standard genome sequencing and annotation.</title>
        <authorList>
            <consortium name="The Broad Institute Genomics Platform"/>
            <consortium name="The Broad Institute Genome Sequencing Center for Infectious Disease"/>
            <person name="Wu L."/>
            <person name="Ma J."/>
        </authorList>
    </citation>
    <scope>NUCLEOTIDE SEQUENCE [LARGE SCALE GENOMIC DNA]</scope>
    <source>
        <strain evidence="3">JCM 16929</strain>
    </source>
</reference>
<gene>
    <name evidence="2" type="ORF">GCM10022236_31900</name>
</gene>
<evidence type="ECO:0000313" key="2">
    <source>
        <dbReference type="EMBL" id="GAA3627203.1"/>
    </source>
</evidence>
<feature type="compositionally biased region" description="Basic and acidic residues" evidence="1">
    <location>
        <begin position="9"/>
        <end position="19"/>
    </location>
</feature>
<feature type="region of interest" description="Disordered" evidence="1">
    <location>
        <begin position="66"/>
        <end position="91"/>
    </location>
</feature>
<keyword evidence="3" id="KW-1185">Reference proteome</keyword>
<accession>A0ABP7A945</accession>
<proteinExistence type="predicted"/>